<organism evidence="13 14">
    <name type="scientific">Blastomyces parvus</name>
    <dbReference type="NCBI Taxonomy" id="2060905"/>
    <lineage>
        <taxon>Eukaryota</taxon>
        <taxon>Fungi</taxon>
        <taxon>Dikarya</taxon>
        <taxon>Ascomycota</taxon>
        <taxon>Pezizomycotina</taxon>
        <taxon>Eurotiomycetes</taxon>
        <taxon>Eurotiomycetidae</taxon>
        <taxon>Onygenales</taxon>
        <taxon>Ajellomycetaceae</taxon>
        <taxon>Blastomyces</taxon>
    </lineage>
</organism>
<dbReference type="InterPro" id="IPR044865">
    <property type="entry name" value="MRH_dom"/>
</dbReference>
<keyword evidence="13" id="KW-0675">Receptor</keyword>
<evidence type="ECO:0000256" key="11">
    <source>
        <dbReference type="SAM" id="SignalP"/>
    </source>
</evidence>
<evidence type="ECO:0000313" key="13">
    <source>
        <dbReference type="EMBL" id="PGH08345.1"/>
    </source>
</evidence>
<evidence type="ECO:0000256" key="8">
    <source>
        <dbReference type="ARBA" id="ARBA00023180"/>
    </source>
</evidence>
<dbReference type="GO" id="GO:0000139">
    <property type="term" value="C:Golgi membrane"/>
    <property type="evidence" value="ECO:0007669"/>
    <property type="project" value="UniProtKB-SubCell"/>
</dbReference>
<dbReference type="PANTHER" id="PTHR15071">
    <property type="entry name" value="MANNOSE-6-PHOSPHATE RECEPTOR FAMILY MEMBER"/>
    <property type="match status" value="1"/>
</dbReference>
<feature type="chain" id="PRO_5012721971" evidence="11">
    <location>
        <begin position="25"/>
        <end position="393"/>
    </location>
</feature>
<dbReference type="Gene3D" id="2.70.130.10">
    <property type="entry name" value="Mannose-6-phosphate receptor binding domain"/>
    <property type="match status" value="2"/>
</dbReference>
<keyword evidence="7" id="KW-1015">Disulfide bond</keyword>
<name>A0A2B7XHE7_9EURO</name>
<protein>
    <submittedName>
        <fullName evidence="13">Cation-dependent mannose-6-phosphate receptor</fullName>
    </submittedName>
</protein>
<evidence type="ECO:0000256" key="6">
    <source>
        <dbReference type="ARBA" id="ARBA00023136"/>
    </source>
</evidence>
<dbReference type="SUPFAM" id="SSF50911">
    <property type="entry name" value="Mannose 6-phosphate receptor domain"/>
    <property type="match status" value="1"/>
</dbReference>
<comment type="subcellular location">
    <subcellularLocation>
        <location evidence="1">Endomembrane system</location>
    </subcellularLocation>
</comment>
<evidence type="ECO:0000256" key="2">
    <source>
        <dbReference type="ARBA" id="ARBA00022448"/>
    </source>
</evidence>
<feature type="signal peptide" evidence="11">
    <location>
        <begin position="1"/>
        <end position="24"/>
    </location>
</feature>
<dbReference type="PANTHER" id="PTHR15071:SF0">
    <property type="entry name" value="MANNOSE 6-PHOSPHATE RECEPTOR-LIKE PROTEIN 1"/>
    <property type="match status" value="1"/>
</dbReference>
<keyword evidence="3 10" id="KW-0812">Transmembrane</keyword>
<dbReference type="Pfam" id="PF02157">
    <property type="entry name" value="Man-6-P_recep"/>
    <property type="match status" value="1"/>
</dbReference>
<dbReference type="GO" id="GO:0007034">
    <property type="term" value="P:vacuolar transport"/>
    <property type="evidence" value="ECO:0007669"/>
    <property type="project" value="TreeGrafter"/>
</dbReference>
<dbReference type="Proteomes" id="UP000224080">
    <property type="component" value="Unassembled WGS sequence"/>
</dbReference>
<accession>A0A2B7XHE7</accession>
<keyword evidence="6 10" id="KW-0472">Membrane</keyword>
<dbReference type="EMBL" id="PDNC01000009">
    <property type="protein sequence ID" value="PGH08345.1"/>
    <property type="molecule type" value="Genomic_DNA"/>
</dbReference>
<dbReference type="InterPro" id="IPR028927">
    <property type="entry name" value="Man-6-P_rcpt"/>
</dbReference>
<dbReference type="InterPro" id="IPR009011">
    <property type="entry name" value="Man6P_isomerase_rcpt-bd_dom_sf"/>
</dbReference>
<evidence type="ECO:0000259" key="12">
    <source>
        <dbReference type="PROSITE" id="PS51914"/>
    </source>
</evidence>
<dbReference type="PROSITE" id="PS51914">
    <property type="entry name" value="MRH"/>
    <property type="match status" value="1"/>
</dbReference>
<keyword evidence="2" id="KW-0813">Transport</keyword>
<evidence type="ECO:0000256" key="10">
    <source>
        <dbReference type="SAM" id="Phobius"/>
    </source>
</evidence>
<dbReference type="AlphaFoldDB" id="A0A2B7XHE7"/>
<sequence>MHPLRSFLLTTAVQLLFLSSSISGAEHSNNGPKPCTISSPITGAYFDLNTIALSPPETKDGKKVRRKDREESWHARGYDYPANFSLNICAPVIEKLNDVVGVEDSKWANVSAYYTLDGKTYSIGHQASELVFRGKRLVLNYTDGSPCPDPTPSDVRKFEIIDDGSPKKDKEHDQDDNEKDDKETGDRDKDDGKKDGNSGHEPVHPTRRKSTLVSFLCDRDLVSPAASVTFVGTLDSCTYFFEVRSAAACGGVARTEGGLGPAGVFGVIALIAIAVYILGGCAYQRTVMHQRGWRQCPNYSMWAGAGSFLRDLFIILFSSLARCFRSSNFNAPAGYSRFSNGSHGINSDRRGGGLVGAIGGRRDGGANGGGRGRRASVEEENRLIDQLDEEWDD</sequence>
<evidence type="ECO:0000313" key="14">
    <source>
        <dbReference type="Proteomes" id="UP000224080"/>
    </source>
</evidence>
<feature type="compositionally biased region" description="Gly residues" evidence="9">
    <location>
        <begin position="359"/>
        <end position="370"/>
    </location>
</feature>
<dbReference type="STRING" id="2060905.A0A2B7XHE7"/>
<feature type="transmembrane region" description="Helical" evidence="10">
    <location>
        <begin position="259"/>
        <end position="278"/>
    </location>
</feature>
<evidence type="ECO:0000256" key="4">
    <source>
        <dbReference type="ARBA" id="ARBA00022729"/>
    </source>
</evidence>
<dbReference type="GO" id="GO:0010008">
    <property type="term" value="C:endosome membrane"/>
    <property type="evidence" value="ECO:0007669"/>
    <property type="project" value="UniProtKB-SubCell"/>
</dbReference>
<reference evidence="13 14" key="1">
    <citation type="submission" date="2017-10" db="EMBL/GenBank/DDBJ databases">
        <title>Comparative genomics in systemic dimorphic fungi from Ajellomycetaceae.</title>
        <authorList>
            <person name="Munoz J.F."/>
            <person name="Mcewen J.G."/>
            <person name="Clay O.K."/>
            <person name="Cuomo C.A."/>
        </authorList>
    </citation>
    <scope>NUCLEOTIDE SEQUENCE [LARGE SCALE GENOMIC DNA]</scope>
    <source>
        <strain evidence="13 14">UAMH130</strain>
    </source>
</reference>
<feature type="region of interest" description="Disordered" evidence="9">
    <location>
        <begin position="143"/>
        <end position="207"/>
    </location>
</feature>
<evidence type="ECO:0000256" key="3">
    <source>
        <dbReference type="ARBA" id="ARBA00022692"/>
    </source>
</evidence>
<proteinExistence type="predicted"/>
<keyword evidence="5 10" id="KW-1133">Transmembrane helix</keyword>
<evidence type="ECO:0000256" key="9">
    <source>
        <dbReference type="SAM" id="MobiDB-lite"/>
    </source>
</evidence>
<dbReference type="GO" id="GO:0005770">
    <property type="term" value="C:late endosome"/>
    <property type="evidence" value="ECO:0007669"/>
    <property type="project" value="TreeGrafter"/>
</dbReference>
<evidence type="ECO:0000256" key="7">
    <source>
        <dbReference type="ARBA" id="ARBA00023157"/>
    </source>
</evidence>
<feature type="domain" description="MRH" evidence="12">
    <location>
        <begin position="33"/>
        <end position="251"/>
    </location>
</feature>
<evidence type="ECO:0000256" key="1">
    <source>
        <dbReference type="ARBA" id="ARBA00004308"/>
    </source>
</evidence>
<feature type="compositionally biased region" description="Basic and acidic residues" evidence="9">
    <location>
        <begin position="154"/>
        <end position="204"/>
    </location>
</feature>
<feature type="region of interest" description="Disordered" evidence="9">
    <location>
        <begin position="359"/>
        <end position="379"/>
    </location>
</feature>
<dbReference type="OrthoDB" id="4504960at2759"/>
<keyword evidence="8" id="KW-0325">Glycoprotein</keyword>
<gene>
    <name evidence="13" type="ORF">GX51_01171</name>
</gene>
<keyword evidence="4 11" id="KW-0732">Signal</keyword>
<evidence type="ECO:0000256" key="5">
    <source>
        <dbReference type="ARBA" id="ARBA00022989"/>
    </source>
</evidence>
<keyword evidence="14" id="KW-1185">Reference proteome</keyword>
<comment type="caution">
    <text evidence="13">The sequence shown here is derived from an EMBL/GenBank/DDBJ whole genome shotgun (WGS) entry which is preliminary data.</text>
</comment>